<proteinExistence type="inferred from homology"/>
<evidence type="ECO:0000313" key="4">
    <source>
        <dbReference type="EMBL" id="SJZ58610.1"/>
    </source>
</evidence>
<dbReference type="Pfam" id="PF06386">
    <property type="entry name" value="GvpL_GvpF"/>
    <property type="match status" value="1"/>
</dbReference>
<comment type="similarity">
    <text evidence="3">Belongs to the gas vesicle GvpF/GvpL family.</text>
</comment>
<dbReference type="STRING" id="225324.SAMN02745126_01737"/>
<evidence type="ECO:0000256" key="2">
    <source>
        <dbReference type="ARBA" id="ARBA00035108"/>
    </source>
</evidence>
<accession>A0A1T4LV38</accession>
<name>A0A1T4LV38_9HYPH</name>
<evidence type="ECO:0000256" key="1">
    <source>
        <dbReference type="ARBA" id="ARBA00022987"/>
    </source>
</evidence>
<dbReference type="GO" id="GO:0031412">
    <property type="term" value="P:gas vesicle organization"/>
    <property type="evidence" value="ECO:0007669"/>
    <property type="project" value="InterPro"/>
</dbReference>
<dbReference type="InterPro" id="IPR009430">
    <property type="entry name" value="GvpL/GvpF"/>
</dbReference>
<protein>
    <submittedName>
        <fullName evidence="4">Gas vesicle synthesis protein GvpL/GvpF</fullName>
    </submittedName>
</protein>
<keyword evidence="5" id="KW-1185">Reference proteome</keyword>
<comment type="subcellular location">
    <subcellularLocation>
        <location evidence="2">Gas vesicle</location>
    </subcellularLocation>
</comment>
<dbReference type="RefSeq" id="WP_170920837.1">
    <property type="nucleotide sequence ID" value="NZ_FUWJ01000001.1"/>
</dbReference>
<dbReference type="AlphaFoldDB" id="A0A1T4LV38"/>
<evidence type="ECO:0000313" key="5">
    <source>
        <dbReference type="Proteomes" id="UP000190092"/>
    </source>
</evidence>
<evidence type="ECO:0000256" key="3">
    <source>
        <dbReference type="ARBA" id="ARBA00035643"/>
    </source>
</evidence>
<reference evidence="5" key="1">
    <citation type="submission" date="2017-02" db="EMBL/GenBank/DDBJ databases">
        <authorList>
            <person name="Varghese N."/>
            <person name="Submissions S."/>
        </authorList>
    </citation>
    <scope>NUCLEOTIDE SEQUENCE [LARGE SCALE GENOMIC DNA]</scope>
    <source>
        <strain evidence="5">ATCC 27094</strain>
    </source>
</reference>
<dbReference type="PANTHER" id="PTHR36852:SF1">
    <property type="entry name" value="PROTEIN GVPL 2"/>
    <property type="match status" value="1"/>
</dbReference>
<sequence>MEGHRIYIYGIVRDAADGGPAPVPPVAGLDGGALRAIAGYGLAAIASAVDLSKAGIPFEEQLKDPDRATALVLEHHRVLQQAIDAQTVLPMRFGALFQDDRGVTDALEKNRCGLMDALGRIDGAREWGVKIFCDRAVAARQLSATSAVVQAAEKELSGLAEGRAFFLRRRLERLRTEETDRAVAHEVDVSRQALCELARASAPLKLQPAAVHGRGEDMVWNGAFLVPRSGEERFLSRLEVVVQSRSDLGLHYEVTGPWPPFSFVDGQLEGGGDACPDGA</sequence>
<dbReference type="GO" id="GO:0031411">
    <property type="term" value="C:gas vesicle"/>
    <property type="evidence" value="ECO:0007669"/>
    <property type="project" value="UniProtKB-SubCell"/>
</dbReference>
<dbReference type="Proteomes" id="UP000190092">
    <property type="component" value="Unassembled WGS sequence"/>
</dbReference>
<dbReference type="PANTHER" id="PTHR36852">
    <property type="entry name" value="PROTEIN GVPL 2"/>
    <property type="match status" value="1"/>
</dbReference>
<organism evidence="4 5">
    <name type="scientific">Enhydrobacter aerosaccus</name>
    <dbReference type="NCBI Taxonomy" id="225324"/>
    <lineage>
        <taxon>Bacteria</taxon>
        <taxon>Pseudomonadati</taxon>
        <taxon>Pseudomonadota</taxon>
        <taxon>Alphaproteobacteria</taxon>
        <taxon>Hyphomicrobiales</taxon>
        <taxon>Enhydrobacter</taxon>
    </lineage>
</organism>
<dbReference type="EMBL" id="FUWJ01000001">
    <property type="protein sequence ID" value="SJZ58610.1"/>
    <property type="molecule type" value="Genomic_DNA"/>
</dbReference>
<keyword evidence="1" id="KW-0304">Gas vesicle</keyword>
<gene>
    <name evidence="4" type="ORF">SAMN02745126_01737</name>
</gene>